<sequence>MITTIPLMEKRRKGTDGLPFIEEIGKEPEEETTDEVKIPLMGTVFKADRQSTVEDSNSTDNLEEETILLIGILRIAVLLFTLPIFIYTKGGMLEIVCLTLHNILLPNAVGREYRFGGGSGGTFLLWLNSRYEKFTPQTSEIISLSDDNEEILEIFVSTQPSTYNPISSIQVVQVSQRLNFN</sequence>
<evidence type="ECO:0000256" key="1">
    <source>
        <dbReference type="SAM" id="Phobius"/>
    </source>
</evidence>
<name>A0A1B0BL27_9MUSC</name>
<dbReference type="EnsemblMetazoa" id="GPPI033500-RA">
    <property type="protein sequence ID" value="GPPI033500-PA"/>
    <property type="gene ID" value="GPPI033500"/>
</dbReference>
<reference evidence="2" key="2">
    <citation type="submission" date="2020-05" db="UniProtKB">
        <authorList>
            <consortium name="EnsemblMetazoa"/>
        </authorList>
    </citation>
    <scope>IDENTIFICATION</scope>
    <source>
        <strain evidence="2">IAEA</strain>
    </source>
</reference>
<evidence type="ECO:0000313" key="2">
    <source>
        <dbReference type="EnsemblMetazoa" id="GPPI033500-PA"/>
    </source>
</evidence>
<accession>A0A1B0BL27</accession>
<dbReference type="EMBL" id="JXJN01016185">
    <property type="status" value="NOT_ANNOTATED_CDS"/>
    <property type="molecule type" value="Genomic_DNA"/>
</dbReference>
<organism evidence="2 3">
    <name type="scientific">Glossina palpalis gambiensis</name>
    <dbReference type="NCBI Taxonomy" id="67801"/>
    <lineage>
        <taxon>Eukaryota</taxon>
        <taxon>Metazoa</taxon>
        <taxon>Ecdysozoa</taxon>
        <taxon>Arthropoda</taxon>
        <taxon>Hexapoda</taxon>
        <taxon>Insecta</taxon>
        <taxon>Pterygota</taxon>
        <taxon>Neoptera</taxon>
        <taxon>Endopterygota</taxon>
        <taxon>Diptera</taxon>
        <taxon>Brachycera</taxon>
        <taxon>Muscomorpha</taxon>
        <taxon>Hippoboscoidea</taxon>
        <taxon>Glossinidae</taxon>
        <taxon>Glossina</taxon>
    </lineage>
</organism>
<keyword evidence="1" id="KW-0812">Transmembrane</keyword>
<dbReference type="AlphaFoldDB" id="A0A1B0BL27"/>
<keyword evidence="3" id="KW-1185">Reference proteome</keyword>
<keyword evidence="1" id="KW-0472">Membrane</keyword>
<reference evidence="3" key="1">
    <citation type="submission" date="2015-01" db="EMBL/GenBank/DDBJ databases">
        <authorList>
            <person name="Aksoy S."/>
            <person name="Warren W."/>
            <person name="Wilson R.K."/>
        </authorList>
    </citation>
    <scope>NUCLEOTIDE SEQUENCE [LARGE SCALE GENOMIC DNA]</scope>
    <source>
        <strain evidence="3">IAEA</strain>
    </source>
</reference>
<dbReference type="VEuPathDB" id="VectorBase:GPPI033500"/>
<dbReference type="Proteomes" id="UP000092460">
    <property type="component" value="Unassembled WGS sequence"/>
</dbReference>
<keyword evidence="1" id="KW-1133">Transmembrane helix</keyword>
<protein>
    <submittedName>
        <fullName evidence="2">Uncharacterized protein</fullName>
    </submittedName>
</protein>
<dbReference type="EMBL" id="JXJN01016186">
    <property type="status" value="NOT_ANNOTATED_CDS"/>
    <property type="molecule type" value="Genomic_DNA"/>
</dbReference>
<proteinExistence type="predicted"/>
<feature type="transmembrane region" description="Helical" evidence="1">
    <location>
        <begin position="67"/>
        <end position="87"/>
    </location>
</feature>
<evidence type="ECO:0000313" key="3">
    <source>
        <dbReference type="Proteomes" id="UP000092460"/>
    </source>
</evidence>